<protein>
    <submittedName>
        <fullName evidence="2">DUF6279 family lipoprotein</fullName>
    </submittedName>
</protein>
<keyword evidence="1" id="KW-1133">Transmembrane helix</keyword>
<dbReference type="EMBL" id="CP100390">
    <property type="protein sequence ID" value="UZE96052.1"/>
    <property type="molecule type" value="Genomic_DNA"/>
</dbReference>
<proteinExistence type="predicted"/>
<dbReference type="Proteomes" id="UP001163739">
    <property type="component" value="Chromosome"/>
</dbReference>
<evidence type="ECO:0000313" key="3">
    <source>
        <dbReference type="Proteomes" id="UP001163739"/>
    </source>
</evidence>
<organism evidence="2 3">
    <name type="scientific">Alkalimarinus alittae</name>
    <dbReference type="NCBI Taxonomy" id="2961619"/>
    <lineage>
        <taxon>Bacteria</taxon>
        <taxon>Pseudomonadati</taxon>
        <taxon>Pseudomonadota</taxon>
        <taxon>Gammaproteobacteria</taxon>
        <taxon>Alteromonadales</taxon>
        <taxon>Alteromonadaceae</taxon>
        <taxon>Alkalimarinus</taxon>
    </lineage>
</organism>
<reference evidence="2" key="1">
    <citation type="submission" date="2022-06" db="EMBL/GenBank/DDBJ databases">
        <title>Alkalimarinus sp. nov., isolated from gut of a Alitta virens.</title>
        <authorList>
            <person name="Yang A.I."/>
            <person name="Shin N.-R."/>
        </authorList>
    </citation>
    <scope>NUCLEOTIDE SEQUENCE</scope>
    <source>
        <strain evidence="2">A2M4</strain>
    </source>
</reference>
<gene>
    <name evidence="2" type="ORF">NKI27_18710</name>
</gene>
<feature type="transmembrane region" description="Helical" evidence="1">
    <location>
        <begin position="35"/>
        <end position="54"/>
    </location>
</feature>
<sequence>MIISSDIAYPSPLPLLIVYIGTMSRITPTSKTAKILILTITLLMSGCSGFGFLFERLDWLMVWQLDRMFDLSTEQEEHIKPKTIELREWLRNEGFPKVTDELNHTLRLWNNGKLEAAYHYMESTSDVLISAFLVQLVPVVQTLSLTLTEANAEHYRQYNNEKQKEWFEYAESDESKADARIEQLEKWFGHLSDQQITTIKPYTKLYPDERQIRVDNNNQWREKILAAALARDTAQLQKWIESPDILWTKEYASAYYKNKQDIAGMMNALLPTLTIKQKNHATDRALDWISRMEDTR</sequence>
<keyword evidence="1" id="KW-0812">Transmembrane</keyword>
<dbReference type="Pfam" id="PF19795">
    <property type="entry name" value="DUF6279"/>
    <property type="match status" value="1"/>
</dbReference>
<keyword evidence="1" id="KW-0472">Membrane</keyword>
<accession>A0ABY6N230</accession>
<keyword evidence="2" id="KW-0449">Lipoprotein</keyword>
<name>A0ABY6N230_9ALTE</name>
<evidence type="ECO:0000313" key="2">
    <source>
        <dbReference type="EMBL" id="UZE96052.1"/>
    </source>
</evidence>
<evidence type="ECO:0000256" key="1">
    <source>
        <dbReference type="SAM" id="Phobius"/>
    </source>
</evidence>
<keyword evidence="3" id="KW-1185">Reference proteome</keyword>
<dbReference type="RefSeq" id="WP_265047537.1">
    <property type="nucleotide sequence ID" value="NZ_CP100390.1"/>
</dbReference>